<protein>
    <recommendedName>
        <fullName evidence="3">RlpA-like protein double-psi beta-barrel domain-containing protein</fullName>
    </recommendedName>
</protein>
<evidence type="ECO:0000313" key="4">
    <source>
        <dbReference type="EMBL" id="KII84077.1"/>
    </source>
</evidence>
<keyword evidence="5" id="KW-1185">Reference proteome</keyword>
<dbReference type="Proteomes" id="UP000053263">
    <property type="component" value="Unassembled WGS sequence"/>
</dbReference>
<dbReference type="SUPFAM" id="SSF50685">
    <property type="entry name" value="Barwin-like endoglucanases"/>
    <property type="match status" value="1"/>
</dbReference>
<dbReference type="Pfam" id="PF03330">
    <property type="entry name" value="DPBB_1"/>
    <property type="match status" value="1"/>
</dbReference>
<dbReference type="HOGENOM" id="CLU_047639_6_2_1"/>
<name>A0A0C9SQU8_PLICR</name>
<evidence type="ECO:0000313" key="5">
    <source>
        <dbReference type="Proteomes" id="UP000053263"/>
    </source>
</evidence>
<reference evidence="4 5" key="1">
    <citation type="submission" date="2014-06" db="EMBL/GenBank/DDBJ databases">
        <title>Evolutionary Origins and Diversification of the Mycorrhizal Mutualists.</title>
        <authorList>
            <consortium name="DOE Joint Genome Institute"/>
            <consortium name="Mycorrhizal Genomics Consortium"/>
            <person name="Kohler A."/>
            <person name="Kuo A."/>
            <person name="Nagy L.G."/>
            <person name="Floudas D."/>
            <person name="Copeland A."/>
            <person name="Barry K.W."/>
            <person name="Cichocki N."/>
            <person name="Veneault-Fourrey C."/>
            <person name="LaButti K."/>
            <person name="Lindquist E.A."/>
            <person name="Lipzen A."/>
            <person name="Lundell T."/>
            <person name="Morin E."/>
            <person name="Murat C."/>
            <person name="Riley R."/>
            <person name="Ohm R."/>
            <person name="Sun H."/>
            <person name="Tunlid A."/>
            <person name="Henrissat B."/>
            <person name="Grigoriev I.V."/>
            <person name="Hibbett D.S."/>
            <person name="Martin F."/>
        </authorList>
    </citation>
    <scope>NUCLEOTIDE SEQUENCE [LARGE SCALE GENOMIC DNA]</scope>
    <source>
        <strain evidence="4 5">FD-325 SS-3</strain>
    </source>
</reference>
<feature type="domain" description="RlpA-like protein double-psi beta-barrel" evidence="3">
    <location>
        <begin position="27"/>
        <end position="123"/>
    </location>
</feature>
<evidence type="ECO:0000259" key="3">
    <source>
        <dbReference type="Pfam" id="PF03330"/>
    </source>
</evidence>
<dbReference type="OrthoDB" id="623670at2759"/>
<dbReference type="InterPro" id="IPR051477">
    <property type="entry name" value="Expansin_CellWall"/>
</dbReference>
<dbReference type="InterPro" id="IPR036908">
    <property type="entry name" value="RlpA-like_sf"/>
</dbReference>
<feature type="signal peptide" evidence="2">
    <location>
        <begin position="1"/>
        <end position="23"/>
    </location>
</feature>
<accession>A0A0C9SQU8</accession>
<dbReference type="AlphaFoldDB" id="A0A0C9SQU8"/>
<gene>
    <name evidence="4" type="ORF">PLICRDRAFT_179759</name>
</gene>
<dbReference type="PANTHER" id="PTHR31836:SF28">
    <property type="entry name" value="SRCR DOMAIN-CONTAINING PROTEIN-RELATED"/>
    <property type="match status" value="1"/>
</dbReference>
<evidence type="ECO:0000256" key="1">
    <source>
        <dbReference type="ARBA" id="ARBA00022729"/>
    </source>
</evidence>
<evidence type="ECO:0000256" key="2">
    <source>
        <dbReference type="SAM" id="SignalP"/>
    </source>
</evidence>
<dbReference type="Gene3D" id="2.40.40.10">
    <property type="entry name" value="RlpA-like domain"/>
    <property type="match status" value="1"/>
</dbReference>
<feature type="chain" id="PRO_5002203666" description="RlpA-like protein double-psi beta-barrel domain-containing protein" evidence="2">
    <location>
        <begin position="24"/>
        <end position="127"/>
    </location>
</feature>
<dbReference type="CDD" id="cd22191">
    <property type="entry name" value="DPBB_RlpA_EXP_N-like"/>
    <property type="match status" value="1"/>
</dbReference>
<organism evidence="4 5">
    <name type="scientific">Plicaturopsis crispa FD-325 SS-3</name>
    <dbReference type="NCBI Taxonomy" id="944288"/>
    <lineage>
        <taxon>Eukaryota</taxon>
        <taxon>Fungi</taxon>
        <taxon>Dikarya</taxon>
        <taxon>Basidiomycota</taxon>
        <taxon>Agaricomycotina</taxon>
        <taxon>Agaricomycetes</taxon>
        <taxon>Agaricomycetidae</taxon>
        <taxon>Amylocorticiales</taxon>
        <taxon>Amylocorticiaceae</taxon>
        <taxon>Plicatura</taxon>
        <taxon>Plicaturopsis crispa</taxon>
    </lineage>
</organism>
<keyword evidence="1 2" id="KW-0732">Signal</keyword>
<dbReference type="PANTHER" id="PTHR31836">
    <property type="match status" value="1"/>
</dbReference>
<sequence>MFVRAILLSLVIAVVSLASGTSAYSGDGTWYETGLGACGIYNTDSDKIVAASARLFDTYPGATANPNNNPICKRRVNIHYQGKTVQAAITDRCAGCAGEYDLDMSPGAFDVLAPPSAGRIPITWEYA</sequence>
<proteinExistence type="predicted"/>
<dbReference type="InterPro" id="IPR009009">
    <property type="entry name" value="RlpA-like_DPBB"/>
</dbReference>
<dbReference type="EMBL" id="KN832572">
    <property type="protein sequence ID" value="KII84077.1"/>
    <property type="molecule type" value="Genomic_DNA"/>
</dbReference>